<dbReference type="EMBL" id="JBBJBU010000018">
    <property type="protein sequence ID" value="KAK7202387.1"/>
    <property type="molecule type" value="Genomic_DNA"/>
</dbReference>
<dbReference type="InterPro" id="IPR006880">
    <property type="entry name" value="INO80B_C"/>
</dbReference>
<dbReference type="GeneID" id="90034844"/>
<feature type="region of interest" description="Disordered" evidence="1">
    <location>
        <begin position="185"/>
        <end position="226"/>
    </location>
</feature>
<evidence type="ECO:0000313" key="3">
    <source>
        <dbReference type="EMBL" id="KAK7202387.1"/>
    </source>
</evidence>
<feature type="compositionally biased region" description="Polar residues" evidence="1">
    <location>
        <begin position="16"/>
        <end position="28"/>
    </location>
</feature>
<feature type="compositionally biased region" description="Basic and acidic residues" evidence="1">
    <location>
        <begin position="117"/>
        <end position="128"/>
    </location>
</feature>
<proteinExistence type="predicted"/>
<organism evidence="3 4">
    <name type="scientific">Myxozyma melibiosi</name>
    <dbReference type="NCBI Taxonomy" id="54550"/>
    <lineage>
        <taxon>Eukaryota</taxon>
        <taxon>Fungi</taxon>
        <taxon>Dikarya</taxon>
        <taxon>Ascomycota</taxon>
        <taxon>Saccharomycotina</taxon>
        <taxon>Lipomycetes</taxon>
        <taxon>Lipomycetales</taxon>
        <taxon>Lipomycetaceae</taxon>
        <taxon>Myxozyma</taxon>
    </lineage>
</organism>
<keyword evidence="4" id="KW-1185">Reference proteome</keyword>
<feature type="compositionally biased region" description="Basic residues" evidence="1">
    <location>
        <begin position="60"/>
        <end position="73"/>
    </location>
</feature>
<dbReference type="InterPro" id="IPR029523">
    <property type="entry name" value="INO80B/Ies2"/>
</dbReference>
<gene>
    <name evidence="3" type="ORF">BZA70DRAFT_102460</name>
</gene>
<dbReference type="Pfam" id="PF04795">
    <property type="entry name" value="PAPA-1"/>
    <property type="match status" value="1"/>
</dbReference>
<protein>
    <submittedName>
        <fullName evidence="3">PAPA-1-like conserved region-domain-containing protein</fullName>
    </submittedName>
</protein>
<sequence>MSIEYSGANHGEDLSSETSQYTYANNSGIIDEPDEADDDDDDDDAEYATPPAPRTSSQAKRTRNGSSSRKRSKLNSAVQSDPESETIEATRDDDELEDDLDDDDDDEPAEYSTDMSRLTERQRARLMDDSTDLEALPNEGTKKKIYTEEELMLRRTETARRRKNLSEKRREEEKMDTINRLLKKQAPKRKGKVKSTVGSPGTPAVEDGVQFNLPKASSHAPSPDMYRWVSNINGNRLGIPTNMK</sequence>
<evidence type="ECO:0000256" key="1">
    <source>
        <dbReference type="SAM" id="MobiDB-lite"/>
    </source>
</evidence>
<feature type="compositionally biased region" description="Acidic residues" evidence="1">
    <location>
        <begin position="31"/>
        <end position="46"/>
    </location>
</feature>
<evidence type="ECO:0000259" key="2">
    <source>
        <dbReference type="SMART" id="SM01406"/>
    </source>
</evidence>
<dbReference type="SMART" id="SM01406">
    <property type="entry name" value="PAPA-1"/>
    <property type="match status" value="1"/>
</dbReference>
<dbReference type="RefSeq" id="XP_064765420.1">
    <property type="nucleotide sequence ID" value="XM_064909332.1"/>
</dbReference>
<accession>A0ABR1EXQ4</accession>
<feature type="domain" description="INO80 complex subunit B-like conserved region" evidence="2">
    <location>
        <begin position="150"/>
        <end position="243"/>
    </location>
</feature>
<name>A0ABR1EXQ4_9ASCO</name>
<dbReference type="Proteomes" id="UP001498771">
    <property type="component" value="Unassembled WGS sequence"/>
</dbReference>
<feature type="region of interest" description="Disordered" evidence="1">
    <location>
        <begin position="1"/>
        <end position="144"/>
    </location>
</feature>
<comment type="caution">
    <text evidence="3">The sequence shown here is derived from an EMBL/GenBank/DDBJ whole genome shotgun (WGS) entry which is preliminary data.</text>
</comment>
<dbReference type="PANTHER" id="PTHR21561:SF12">
    <property type="entry name" value="INO80 COMPLEX SUBUNIT B"/>
    <property type="match status" value="1"/>
</dbReference>
<evidence type="ECO:0000313" key="4">
    <source>
        <dbReference type="Proteomes" id="UP001498771"/>
    </source>
</evidence>
<feature type="compositionally biased region" description="Acidic residues" evidence="1">
    <location>
        <begin position="82"/>
        <end position="109"/>
    </location>
</feature>
<reference evidence="3 4" key="1">
    <citation type="submission" date="2024-03" db="EMBL/GenBank/DDBJ databases">
        <title>Genome-scale model development and genomic sequencing of the oleaginous clade Lipomyces.</title>
        <authorList>
            <consortium name="Lawrence Berkeley National Laboratory"/>
            <person name="Czajka J.J."/>
            <person name="Han Y."/>
            <person name="Kim J."/>
            <person name="Mondo S.J."/>
            <person name="Hofstad B.A."/>
            <person name="Robles A."/>
            <person name="Haridas S."/>
            <person name="Riley R."/>
            <person name="LaButti K."/>
            <person name="Pangilinan J."/>
            <person name="Andreopoulos W."/>
            <person name="Lipzen A."/>
            <person name="Yan J."/>
            <person name="Wang M."/>
            <person name="Ng V."/>
            <person name="Grigoriev I.V."/>
            <person name="Spatafora J.W."/>
            <person name="Magnuson J.K."/>
            <person name="Baker S.E."/>
            <person name="Pomraning K.R."/>
        </authorList>
    </citation>
    <scope>NUCLEOTIDE SEQUENCE [LARGE SCALE GENOMIC DNA]</scope>
    <source>
        <strain evidence="3 4">Phaff 52-87</strain>
    </source>
</reference>
<dbReference type="PANTHER" id="PTHR21561">
    <property type="entry name" value="INO80 COMPLEX SUBUNIT B"/>
    <property type="match status" value="1"/>
</dbReference>